<organism evidence="3 4">
    <name type="scientific">Microbacterium keratanolyticum</name>
    <dbReference type="NCBI Taxonomy" id="67574"/>
    <lineage>
        <taxon>Bacteria</taxon>
        <taxon>Bacillati</taxon>
        <taxon>Actinomycetota</taxon>
        <taxon>Actinomycetes</taxon>
        <taxon>Micrococcales</taxon>
        <taxon>Microbacteriaceae</taxon>
        <taxon>Microbacterium</taxon>
    </lineage>
</organism>
<keyword evidence="1" id="KW-1133">Transmembrane helix</keyword>
<dbReference type="EMBL" id="BSET01000001">
    <property type="protein sequence ID" value="GLK00885.1"/>
    <property type="molecule type" value="Genomic_DNA"/>
</dbReference>
<keyword evidence="1" id="KW-0472">Membrane</keyword>
<evidence type="ECO:0000313" key="3">
    <source>
        <dbReference type="EMBL" id="GLK00885.1"/>
    </source>
</evidence>
<dbReference type="InterPro" id="IPR021949">
    <property type="entry name" value="DUF3566_TM"/>
</dbReference>
<reference evidence="3" key="1">
    <citation type="journal article" date="2014" name="Int. J. Syst. Evol. Microbiol.">
        <title>Complete genome sequence of Corynebacterium casei LMG S-19264T (=DSM 44701T), isolated from a smear-ripened cheese.</title>
        <authorList>
            <consortium name="US DOE Joint Genome Institute (JGI-PGF)"/>
            <person name="Walter F."/>
            <person name="Albersmeier A."/>
            <person name="Kalinowski J."/>
            <person name="Ruckert C."/>
        </authorList>
    </citation>
    <scope>NUCLEOTIDE SEQUENCE</scope>
    <source>
        <strain evidence="3">VKM Ac-1958</strain>
    </source>
</reference>
<dbReference type="Proteomes" id="UP001142325">
    <property type="component" value="Unassembled WGS sequence"/>
</dbReference>
<keyword evidence="1" id="KW-0812">Transmembrane</keyword>
<gene>
    <name evidence="3" type="ORF">GCM10017596_06000</name>
</gene>
<sequence>MSTVADKLAKKSTHKTAGKQVRLRLVYIDFWSAVKLSFLGAVAMAIVTLVSYFLVYMVLQATGLIGKADEFVGGFTEGAISLSTMLGLPQVMAFAAVIAILNLIVFTVLGAIVAGIYNLAVKVTGGLLVGFTSTN</sequence>
<feature type="transmembrane region" description="Helical" evidence="1">
    <location>
        <begin position="91"/>
        <end position="117"/>
    </location>
</feature>
<name>A0A9W6HRR8_9MICO</name>
<comment type="caution">
    <text evidence="3">The sequence shown here is derived from an EMBL/GenBank/DDBJ whole genome shotgun (WGS) entry which is preliminary data.</text>
</comment>
<reference evidence="3" key="2">
    <citation type="submission" date="2023-01" db="EMBL/GenBank/DDBJ databases">
        <authorList>
            <person name="Sun Q."/>
            <person name="Evtushenko L."/>
        </authorList>
    </citation>
    <scope>NUCLEOTIDE SEQUENCE</scope>
    <source>
        <strain evidence="3">VKM Ac-1958</strain>
    </source>
</reference>
<keyword evidence="4" id="KW-1185">Reference proteome</keyword>
<proteinExistence type="predicted"/>
<accession>A0A9W6HRR8</accession>
<dbReference type="AlphaFoldDB" id="A0A9W6HRR8"/>
<dbReference type="Pfam" id="PF12089">
    <property type="entry name" value="DUF3566"/>
    <property type="match status" value="1"/>
</dbReference>
<feature type="transmembrane region" description="Helical" evidence="1">
    <location>
        <begin position="36"/>
        <end position="59"/>
    </location>
</feature>
<evidence type="ECO:0000259" key="2">
    <source>
        <dbReference type="Pfam" id="PF12089"/>
    </source>
</evidence>
<dbReference type="RefSeq" id="WP_204938565.1">
    <property type="nucleotide sequence ID" value="NZ_BAAAUM010000001.1"/>
</dbReference>
<evidence type="ECO:0000313" key="4">
    <source>
        <dbReference type="Proteomes" id="UP001142325"/>
    </source>
</evidence>
<evidence type="ECO:0000256" key="1">
    <source>
        <dbReference type="SAM" id="Phobius"/>
    </source>
</evidence>
<feature type="domain" description="DUF3566" evidence="2">
    <location>
        <begin position="19"/>
        <end position="132"/>
    </location>
</feature>
<protein>
    <recommendedName>
        <fullName evidence="2">DUF3566 domain-containing protein</fullName>
    </recommendedName>
</protein>